<dbReference type="AlphaFoldDB" id="A0A1I7SJ29"/>
<dbReference type="Proteomes" id="UP000095284">
    <property type="component" value="Unplaced"/>
</dbReference>
<sequence>MMALAAGYNIFFSLTAICIGL</sequence>
<accession>A0A1I7SJ29</accession>
<protein>
    <submittedName>
        <fullName evidence="2">VUT family protein</fullName>
    </submittedName>
</protein>
<proteinExistence type="predicted"/>
<organism evidence="1 2">
    <name type="scientific">Bursaphelenchus xylophilus</name>
    <name type="common">Pinewood nematode worm</name>
    <name type="synonym">Aphelenchoides xylophilus</name>
    <dbReference type="NCBI Taxonomy" id="6326"/>
    <lineage>
        <taxon>Eukaryota</taxon>
        <taxon>Metazoa</taxon>
        <taxon>Ecdysozoa</taxon>
        <taxon>Nematoda</taxon>
        <taxon>Chromadorea</taxon>
        <taxon>Rhabditida</taxon>
        <taxon>Tylenchina</taxon>
        <taxon>Tylenchomorpha</taxon>
        <taxon>Aphelenchoidea</taxon>
        <taxon>Aphelenchoididae</taxon>
        <taxon>Bursaphelenchus</taxon>
    </lineage>
</organism>
<evidence type="ECO:0000313" key="1">
    <source>
        <dbReference type="Proteomes" id="UP000095284"/>
    </source>
</evidence>
<evidence type="ECO:0000313" key="2">
    <source>
        <dbReference type="WBParaSite" id="BXY_1305300.1"/>
    </source>
</evidence>
<dbReference type="WBParaSite" id="BXY_1305300.1">
    <property type="protein sequence ID" value="BXY_1305300.1"/>
    <property type="gene ID" value="BXY_1305300"/>
</dbReference>
<reference evidence="2" key="1">
    <citation type="submission" date="2016-11" db="UniProtKB">
        <authorList>
            <consortium name="WormBaseParasite"/>
        </authorList>
    </citation>
    <scope>IDENTIFICATION</scope>
</reference>
<name>A0A1I7SJ29_BURXY</name>